<proteinExistence type="predicted"/>
<dbReference type="Gene3D" id="3.80.20.20">
    <property type="entry name" value="Receptor L-domain"/>
    <property type="match status" value="2"/>
</dbReference>
<dbReference type="InterPro" id="IPR053079">
    <property type="entry name" value="SPS2_domain"/>
</dbReference>
<keyword evidence="4" id="KW-1185">Reference proteome</keyword>
<gene>
    <name evidence="3" type="ORF">L5515_006847</name>
</gene>
<organism evidence="3 4">
    <name type="scientific">Caenorhabditis briggsae</name>
    <dbReference type="NCBI Taxonomy" id="6238"/>
    <lineage>
        <taxon>Eukaryota</taxon>
        <taxon>Metazoa</taxon>
        <taxon>Ecdysozoa</taxon>
        <taxon>Nematoda</taxon>
        <taxon>Chromadorea</taxon>
        <taxon>Rhabditida</taxon>
        <taxon>Rhabditina</taxon>
        <taxon>Rhabditomorpha</taxon>
        <taxon>Rhabditoidea</taxon>
        <taxon>Rhabditidae</taxon>
        <taxon>Peloderinae</taxon>
        <taxon>Caenorhabditis</taxon>
    </lineage>
</organism>
<reference evidence="3 4" key="1">
    <citation type="submission" date="2022-04" db="EMBL/GenBank/DDBJ databases">
        <title>Chromosome-level reference genomes for two strains of Caenorhabditis briggsae: an improved platform for comparative genomics.</title>
        <authorList>
            <person name="Stevens L."/>
            <person name="Andersen E."/>
        </authorList>
    </citation>
    <scope>NUCLEOTIDE SEQUENCE [LARGE SCALE GENOMIC DNA]</scope>
    <source>
        <strain evidence="3">VX34</strain>
        <tissue evidence="3">Whole-organism</tissue>
    </source>
</reference>
<dbReference type="Proteomes" id="UP000829354">
    <property type="component" value="Chromosome V"/>
</dbReference>
<evidence type="ECO:0000313" key="3">
    <source>
        <dbReference type="EMBL" id="UMM33319.1"/>
    </source>
</evidence>
<dbReference type="AlphaFoldDB" id="A0AAE9F1E1"/>
<keyword evidence="1" id="KW-0732">Signal</keyword>
<feature type="domain" description="Receptor L-domain" evidence="2">
    <location>
        <begin position="220"/>
        <end position="314"/>
    </location>
</feature>
<accession>A0AAE9F1E1</accession>
<evidence type="ECO:0000313" key="4">
    <source>
        <dbReference type="Proteomes" id="UP000829354"/>
    </source>
</evidence>
<feature type="signal peptide" evidence="1">
    <location>
        <begin position="1"/>
        <end position="20"/>
    </location>
</feature>
<dbReference type="InterPro" id="IPR036941">
    <property type="entry name" value="Rcpt_L-dom_sf"/>
</dbReference>
<dbReference type="SUPFAM" id="SSF52058">
    <property type="entry name" value="L domain-like"/>
    <property type="match status" value="2"/>
</dbReference>
<evidence type="ECO:0000256" key="1">
    <source>
        <dbReference type="SAM" id="SignalP"/>
    </source>
</evidence>
<name>A0AAE9F1E1_CAEBR</name>
<evidence type="ECO:0000259" key="2">
    <source>
        <dbReference type="Pfam" id="PF01030"/>
    </source>
</evidence>
<dbReference type="InterPro" id="IPR000494">
    <property type="entry name" value="Rcpt_L-dom"/>
</dbReference>
<dbReference type="PANTHER" id="PTHR21662">
    <property type="entry name" value="RECEPTOR PROTEIN-TYROSINE KINASE"/>
    <property type="match status" value="1"/>
</dbReference>
<sequence>MYESLIFLIFLFIFCYFASAQNGVVIEQEFVKKGCNSTCIYREDRISSKTISNFPKNCSTLCGYFVIDDLTDLSEKQLISLFENAKILIGGLTIFDTNYTTGSFLSGLEAIDCMYDSVVEWVSNMKMTESGLTNLKNISCNDFTISDSSKMTKLNMPKFENYQGTNNLVISRLASDFCMSGDEIKGFLTTTTVPANVEISGKLCDFVKNDKSCTKDVSDGCTDFYGDLTIGPNFSDLEKLKSLETIIGTLFLNATNFIDLSIFENLHYIIQIDQKKSALKVEGNEMLNSALFPSLKRIFSTSPLESVIFKNNHENLKNDPMTCYKIRNSVMPSSLWVPDFDDISCEDMKVVNTPAPETPAVTQVLGNPIVTPPPGHSETCTDNSEGNIWNSKPILLISLFSCIF</sequence>
<dbReference type="EMBL" id="CP092624">
    <property type="protein sequence ID" value="UMM33319.1"/>
    <property type="molecule type" value="Genomic_DNA"/>
</dbReference>
<protein>
    <recommendedName>
        <fullName evidence="2">Receptor L-domain domain-containing protein</fullName>
    </recommendedName>
</protein>
<feature type="domain" description="Receptor L-domain" evidence="2">
    <location>
        <begin position="57"/>
        <end position="147"/>
    </location>
</feature>
<dbReference type="PANTHER" id="PTHR21662:SF59">
    <property type="entry name" value="RECEPTOR PROTEIN-TYROSINE KINASE"/>
    <property type="match status" value="1"/>
</dbReference>
<dbReference type="Pfam" id="PF01030">
    <property type="entry name" value="Recep_L_domain"/>
    <property type="match status" value="2"/>
</dbReference>
<feature type="chain" id="PRO_5041976735" description="Receptor L-domain domain-containing protein" evidence="1">
    <location>
        <begin position="21"/>
        <end position="404"/>
    </location>
</feature>